<organism evidence="2 3">
    <name type="scientific">Jimgerdemannia flammicorona</name>
    <dbReference type="NCBI Taxonomy" id="994334"/>
    <lineage>
        <taxon>Eukaryota</taxon>
        <taxon>Fungi</taxon>
        <taxon>Fungi incertae sedis</taxon>
        <taxon>Mucoromycota</taxon>
        <taxon>Mucoromycotina</taxon>
        <taxon>Endogonomycetes</taxon>
        <taxon>Endogonales</taxon>
        <taxon>Endogonaceae</taxon>
        <taxon>Jimgerdemannia</taxon>
    </lineage>
</organism>
<comment type="caution">
    <text evidence="2">The sequence shown here is derived from an EMBL/GenBank/DDBJ whole genome shotgun (WGS) entry which is preliminary data.</text>
</comment>
<protein>
    <recommendedName>
        <fullName evidence="4">SAM domain-containing protein</fullName>
    </recommendedName>
</protein>
<dbReference type="InterPro" id="IPR013761">
    <property type="entry name" value="SAM/pointed_sf"/>
</dbReference>
<dbReference type="Proteomes" id="UP000268093">
    <property type="component" value="Unassembled WGS sequence"/>
</dbReference>
<dbReference type="EMBL" id="RBNI01027124">
    <property type="protein sequence ID" value="RUO95656.1"/>
    <property type="molecule type" value="Genomic_DNA"/>
</dbReference>
<evidence type="ECO:0000256" key="1">
    <source>
        <dbReference type="SAM" id="MobiDB-lite"/>
    </source>
</evidence>
<sequence>MSHFSISEYFKLLDNGQRQCLHCENKTCKTTDDEVLRNHILTKHPAIINTPPVPPSRPQLDSQLNLMESQVGSPTAGSLFDSSGDPQIGTSSRAVRQPTIPMPVLPELPNLEQFLEDNGLGKYYENFTAENCKDIDVSELLDCNNDELTEFASLGKLMPLDVFRFKKGVRQLKESRNRM</sequence>
<evidence type="ECO:0000313" key="3">
    <source>
        <dbReference type="Proteomes" id="UP000268093"/>
    </source>
</evidence>
<evidence type="ECO:0008006" key="4">
    <source>
        <dbReference type="Google" id="ProtNLM"/>
    </source>
</evidence>
<evidence type="ECO:0000313" key="2">
    <source>
        <dbReference type="EMBL" id="RUO95656.1"/>
    </source>
</evidence>
<dbReference type="AlphaFoldDB" id="A0A432ZZ09"/>
<dbReference type="CDD" id="cd09487">
    <property type="entry name" value="SAM_superfamily"/>
    <property type="match status" value="1"/>
</dbReference>
<name>A0A432ZZ09_9FUNG</name>
<reference evidence="2 3" key="1">
    <citation type="journal article" date="2018" name="New Phytol.">
        <title>Phylogenomics of Endogonaceae and evolution of mycorrhizas within Mucoromycota.</title>
        <authorList>
            <person name="Chang Y."/>
            <person name="Desiro A."/>
            <person name="Na H."/>
            <person name="Sandor L."/>
            <person name="Lipzen A."/>
            <person name="Clum A."/>
            <person name="Barry K."/>
            <person name="Grigoriev I.V."/>
            <person name="Martin F.M."/>
            <person name="Stajich J.E."/>
            <person name="Smith M.E."/>
            <person name="Bonito G."/>
            <person name="Spatafora J.W."/>
        </authorList>
    </citation>
    <scope>NUCLEOTIDE SEQUENCE [LARGE SCALE GENOMIC DNA]</scope>
    <source>
        <strain evidence="2 3">GMNB39</strain>
    </source>
</reference>
<proteinExistence type="predicted"/>
<dbReference type="Gene3D" id="1.10.150.50">
    <property type="entry name" value="Transcription Factor, Ets-1"/>
    <property type="match status" value="1"/>
</dbReference>
<accession>A0A432ZZ09</accession>
<gene>
    <name evidence="2" type="ORF">BC936DRAFT_143506</name>
</gene>
<feature type="region of interest" description="Disordered" evidence="1">
    <location>
        <begin position="71"/>
        <end position="93"/>
    </location>
</feature>
<keyword evidence="3" id="KW-1185">Reference proteome</keyword>